<proteinExistence type="predicted"/>
<name>A0ABW2Z673_9FLAO</name>
<keyword evidence="2" id="KW-1185">Reference proteome</keyword>
<evidence type="ECO:0000313" key="1">
    <source>
        <dbReference type="EMBL" id="MFD0762302.1"/>
    </source>
</evidence>
<gene>
    <name evidence="1" type="ORF">ACFQZW_09430</name>
</gene>
<comment type="caution">
    <text evidence="1">The sequence shown here is derived from an EMBL/GenBank/DDBJ whole genome shotgun (WGS) entry which is preliminary data.</text>
</comment>
<dbReference type="EMBL" id="JBHTIC010000008">
    <property type="protein sequence ID" value="MFD0762302.1"/>
    <property type="molecule type" value="Genomic_DNA"/>
</dbReference>
<organism evidence="1 2">
    <name type="scientific">Lutibacter aestuarii</name>
    <dbReference type="NCBI Taxonomy" id="861111"/>
    <lineage>
        <taxon>Bacteria</taxon>
        <taxon>Pseudomonadati</taxon>
        <taxon>Bacteroidota</taxon>
        <taxon>Flavobacteriia</taxon>
        <taxon>Flavobacteriales</taxon>
        <taxon>Flavobacteriaceae</taxon>
        <taxon>Lutibacter</taxon>
    </lineage>
</organism>
<accession>A0ABW2Z673</accession>
<evidence type="ECO:0000313" key="2">
    <source>
        <dbReference type="Proteomes" id="UP001597032"/>
    </source>
</evidence>
<dbReference type="Proteomes" id="UP001597032">
    <property type="component" value="Unassembled WGS sequence"/>
</dbReference>
<sequence length="66" mass="7808">MFSHWQSCLMKNTLSRYFSEDAYKNVSEPKALKITPNGVHTDLYNKIAVIPFDKLKTFFKEKQHQN</sequence>
<dbReference type="Gene3D" id="3.40.50.1820">
    <property type="entry name" value="alpha/beta hydrolase"/>
    <property type="match status" value="1"/>
</dbReference>
<reference evidence="2" key="1">
    <citation type="journal article" date="2019" name="Int. J. Syst. Evol. Microbiol.">
        <title>The Global Catalogue of Microorganisms (GCM) 10K type strain sequencing project: providing services to taxonomists for standard genome sequencing and annotation.</title>
        <authorList>
            <consortium name="The Broad Institute Genomics Platform"/>
            <consortium name="The Broad Institute Genome Sequencing Center for Infectious Disease"/>
            <person name="Wu L."/>
            <person name="Ma J."/>
        </authorList>
    </citation>
    <scope>NUCLEOTIDE SEQUENCE [LARGE SCALE GENOMIC DNA]</scope>
    <source>
        <strain evidence="2">CCUG 60022</strain>
    </source>
</reference>
<dbReference type="InterPro" id="IPR029058">
    <property type="entry name" value="AB_hydrolase_fold"/>
</dbReference>
<dbReference type="RefSeq" id="WP_386782623.1">
    <property type="nucleotide sequence ID" value="NZ_JBHTIC010000008.1"/>
</dbReference>
<protein>
    <submittedName>
        <fullName evidence="1">Uncharacterized protein</fullName>
    </submittedName>
</protein>